<feature type="region of interest" description="Disordered" evidence="1">
    <location>
        <begin position="1"/>
        <end position="37"/>
    </location>
</feature>
<keyword evidence="3" id="KW-1185">Reference proteome</keyword>
<protein>
    <submittedName>
        <fullName evidence="2">Uncharacterized protein</fullName>
    </submittedName>
</protein>
<evidence type="ECO:0000313" key="3">
    <source>
        <dbReference type="Proteomes" id="UP000887568"/>
    </source>
</evidence>
<dbReference type="GeneID" id="119721157"/>
<proteinExistence type="predicted"/>
<evidence type="ECO:0000313" key="2">
    <source>
        <dbReference type="EnsemblMetazoa" id="XP_038046950.1"/>
    </source>
</evidence>
<accession>A0A913Z7X3</accession>
<dbReference type="Proteomes" id="UP000887568">
    <property type="component" value="Unplaced"/>
</dbReference>
<name>A0A913Z7X3_PATMI</name>
<reference evidence="2" key="1">
    <citation type="submission" date="2022-11" db="UniProtKB">
        <authorList>
            <consortium name="EnsemblMetazoa"/>
        </authorList>
    </citation>
    <scope>IDENTIFICATION</scope>
</reference>
<dbReference type="RefSeq" id="XP_038046950.1">
    <property type="nucleotide sequence ID" value="XM_038191022.1"/>
</dbReference>
<sequence>MKFWTPERPGLQDKTVPDRRTRASSSQDLHPTRRGRLNHGGTWQSLCRYGTPYQRKHHNKSSTLICWWRAMTVLGSRWTSLSIQWCLAYSAKTYYSWYVTKCKVAYQRQPSAADYEYVTEQNGDAKVDVTVSAIFVKY</sequence>
<dbReference type="AlphaFoldDB" id="A0A913Z7X3"/>
<dbReference type="Gene3D" id="2.60.120.260">
    <property type="entry name" value="Galactose-binding domain-like"/>
    <property type="match status" value="1"/>
</dbReference>
<dbReference type="EnsemblMetazoa" id="XM_038191022.1">
    <property type="protein sequence ID" value="XP_038046950.1"/>
    <property type="gene ID" value="LOC119721157"/>
</dbReference>
<organism evidence="2 3">
    <name type="scientific">Patiria miniata</name>
    <name type="common">Bat star</name>
    <name type="synonym">Asterina miniata</name>
    <dbReference type="NCBI Taxonomy" id="46514"/>
    <lineage>
        <taxon>Eukaryota</taxon>
        <taxon>Metazoa</taxon>
        <taxon>Echinodermata</taxon>
        <taxon>Eleutherozoa</taxon>
        <taxon>Asterozoa</taxon>
        <taxon>Asteroidea</taxon>
        <taxon>Valvatacea</taxon>
        <taxon>Valvatida</taxon>
        <taxon>Asterinidae</taxon>
        <taxon>Patiria</taxon>
    </lineage>
</organism>
<evidence type="ECO:0000256" key="1">
    <source>
        <dbReference type="SAM" id="MobiDB-lite"/>
    </source>
</evidence>